<reference evidence="2" key="2">
    <citation type="submission" date="2020-07" db="EMBL/GenBank/DDBJ databases">
        <authorList>
            <person name="Vera ALvarez R."/>
            <person name="Arias-Moreno D.M."/>
            <person name="Jimenez-Jacinto V."/>
            <person name="Jimenez-Bremont J.F."/>
            <person name="Swaminathan K."/>
            <person name="Moose S.P."/>
            <person name="Guerrero-Gonzalez M.L."/>
            <person name="Marino-Ramirez L."/>
            <person name="Landsman D."/>
            <person name="Rodriguez-Kessler M."/>
            <person name="Delgado-Sanchez P."/>
        </authorList>
    </citation>
    <scope>NUCLEOTIDE SEQUENCE</scope>
    <source>
        <tissue evidence="2">Cladode</tissue>
    </source>
</reference>
<accession>A0A7C9B0A3</accession>
<feature type="transmembrane region" description="Helical" evidence="1">
    <location>
        <begin position="87"/>
        <end position="112"/>
    </location>
</feature>
<protein>
    <submittedName>
        <fullName evidence="2">Uncharacterized protein</fullName>
    </submittedName>
</protein>
<keyword evidence="1" id="KW-1133">Transmembrane helix</keyword>
<dbReference type="EMBL" id="GISG01287770">
    <property type="protein sequence ID" value="MBA4680614.1"/>
    <property type="molecule type" value="Transcribed_RNA"/>
</dbReference>
<proteinExistence type="predicted"/>
<evidence type="ECO:0000256" key="1">
    <source>
        <dbReference type="SAM" id="Phobius"/>
    </source>
</evidence>
<evidence type="ECO:0000313" key="2">
    <source>
        <dbReference type="EMBL" id="MBA4680614.1"/>
    </source>
</evidence>
<reference evidence="2" key="1">
    <citation type="journal article" date="2013" name="J. Plant Res.">
        <title>Effect of fungi and light on seed germination of three Opuntia species from semiarid lands of central Mexico.</title>
        <authorList>
            <person name="Delgado-Sanchez P."/>
            <person name="Jimenez-Bremont J.F."/>
            <person name="Guerrero-Gonzalez Mde L."/>
            <person name="Flores J."/>
        </authorList>
    </citation>
    <scope>NUCLEOTIDE SEQUENCE</scope>
    <source>
        <tissue evidence="2">Cladode</tissue>
    </source>
</reference>
<dbReference type="AlphaFoldDB" id="A0A7C9B0A3"/>
<organism evidence="2">
    <name type="scientific">Opuntia streptacantha</name>
    <name type="common">Prickly pear cactus</name>
    <name type="synonym">Opuntia cardona</name>
    <dbReference type="NCBI Taxonomy" id="393608"/>
    <lineage>
        <taxon>Eukaryota</taxon>
        <taxon>Viridiplantae</taxon>
        <taxon>Streptophyta</taxon>
        <taxon>Embryophyta</taxon>
        <taxon>Tracheophyta</taxon>
        <taxon>Spermatophyta</taxon>
        <taxon>Magnoliopsida</taxon>
        <taxon>eudicotyledons</taxon>
        <taxon>Gunneridae</taxon>
        <taxon>Pentapetalae</taxon>
        <taxon>Caryophyllales</taxon>
        <taxon>Cactineae</taxon>
        <taxon>Cactaceae</taxon>
        <taxon>Opuntioideae</taxon>
        <taxon>Opuntia</taxon>
    </lineage>
</organism>
<sequence>MDVAFALQLRVSVSTTEVPAEPTQGLGHSLGVTRRTGGSCLRVVALHCGVGLWDHRGRRDSELWVVGVGVWSVWVYCAWWVSLDLGWVFYGGFFWAVGVCQALCCFWCHALLGELVLQNPNTAHWKSQECRNSRGCFVHMYERQWLGDDDPLRLLCWGRSKGSK</sequence>
<name>A0A7C9B0A3_OPUST</name>
<keyword evidence="1" id="KW-0812">Transmembrane</keyword>
<feature type="transmembrane region" description="Helical" evidence="1">
    <location>
        <begin position="63"/>
        <end position="81"/>
    </location>
</feature>
<keyword evidence="1" id="KW-0472">Membrane</keyword>